<feature type="domain" description="RGS" evidence="3">
    <location>
        <begin position="381"/>
        <end position="486"/>
    </location>
</feature>
<dbReference type="GO" id="GO:0034236">
    <property type="term" value="F:protein kinase A catalytic subunit binding"/>
    <property type="evidence" value="ECO:0007669"/>
    <property type="project" value="TreeGrafter"/>
</dbReference>
<name>A0A8K1FIG7_PYTOL</name>
<dbReference type="GO" id="GO:0004862">
    <property type="term" value="F:cAMP-dependent protein kinase inhibitor activity"/>
    <property type="evidence" value="ECO:0007669"/>
    <property type="project" value="TreeGrafter"/>
</dbReference>
<dbReference type="SUPFAM" id="SSF48097">
    <property type="entry name" value="Regulator of G-protein signaling, RGS"/>
    <property type="match status" value="1"/>
</dbReference>
<dbReference type="SMART" id="SM00315">
    <property type="entry name" value="RGS"/>
    <property type="match status" value="1"/>
</dbReference>
<dbReference type="Gene3D" id="2.60.120.10">
    <property type="entry name" value="Jelly Rolls"/>
    <property type="match status" value="2"/>
</dbReference>
<feature type="region of interest" description="Disordered" evidence="1">
    <location>
        <begin position="286"/>
        <end position="307"/>
    </location>
</feature>
<dbReference type="InterPro" id="IPR050503">
    <property type="entry name" value="cAMP-dep_PK_reg_su-like"/>
</dbReference>
<dbReference type="Pfam" id="PF00615">
    <property type="entry name" value="RGS"/>
    <property type="match status" value="1"/>
</dbReference>
<evidence type="ECO:0000313" key="4">
    <source>
        <dbReference type="EMBL" id="TMW64965.1"/>
    </source>
</evidence>
<dbReference type="PANTHER" id="PTHR11635:SF152">
    <property type="entry name" value="CAMP-DEPENDENT PROTEIN KINASE TYPE I REGULATORY SUBUNIT-RELATED"/>
    <property type="match status" value="1"/>
</dbReference>
<evidence type="ECO:0000259" key="2">
    <source>
        <dbReference type="PROSITE" id="PS50042"/>
    </source>
</evidence>
<dbReference type="InterPro" id="IPR036305">
    <property type="entry name" value="RGS_sf"/>
</dbReference>
<dbReference type="InterPro" id="IPR018490">
    <property type="entry name" value="cNMP-bd_dom_sf"/>
</dbReference>
<reference evidence="4" key="1">
    <citation type="submission" date="2019-03" db="EMBL/GenBank/DDBJ databases">
        <title>Long read genome sequence of the mycoparasitic Pythium oligandrum ATCC 38472 isolated from sugarbeet rhizosphere.</title>
        <authorList>
            <person name="Gaulin E."/>
        </authorList>
    </citation>
    <scope>NUCLEOTIDE SEQUENCE</scope>
    <source>
        <strain evidence="4">ATCC 38472_TT</strain>
    </source>
</reference>
<feature type="compositionally biased region" description="Polar residues" evidence="1">
    <location>
        <begin position="292"/>
        <end position="307"/>
    </location>
</feature>
<dbReference type="PROSITE" id="PS50042">
    <property type="entry name" value="CNMP_BINDING_3"/>
    <property type="match status" value="1"/>
</dbReference>
<organism evidence="4 5">
    <name type="scientific">Pythium oligandrum</name>
    <name type="common">Mycoparasitic fungus</name>
    <dbReference type="NCBI Taxonomy" id="41045"/>
    <lineage>
        <taxon>Eukaryota</taxon>
        <taxon>Sar</taxon>
        <taxon>Stramenopiles</taxon>
        <taxon>Oomycota</taxon>
        <taxon>Peronosporomycetes</taxon>
        <taxon>Pythiales</taxon>
        <taxon>Pythiaceae</taxon>
        <taxon>Pythium</taxon>
    </lineage>
</organism>
<accession>A0A8K1FIG7</accession>
<dbReference type="Gene3D" id="1.10.167.10">
    <property type="entry name" value="Regulator of G-protein Signalling 4, domain 2"/>
    <property type="match status" value="1"/>
</dbReference>
<dbReference type="InterPro" id="IPR000595">
    <property type="entry name" value="cNMP-bd_dom"/>
</dbReference>
<evidence type="ECO:0000313" key="5">
    <source>
        <dbReference type="Proteomes" id="UP000794436"/>
    </source>
</evidence>
<dbReference type="GO" id="GO:0005829">
    <property type="term" value="C:cytosol"/>
    <property type="evidence" value="ECO:0007669"/>
    <property type="project" value="TreeGrafter"/>
</dbReference>
<proteinExistence type="predicted"/>
<dbReference type="PANTHER" id="PTHR11635">
    <property type="entry name" value="CAMP-DEPENDENT PROTEIN KINASE REGULATORY CHAIN"/>
    <property type="match status" value="1"/>
</dbReference>
<dbReference type="OrthoDB" id="196547at2759"/>
<dbReference type="AlphaFoldDB" id="A0A8K1FIG7"/>
<dbReference type="PROSITE" id="PS50132">
    <property type="entry name" value="RGS"/>
    <property type="match status" value="1"/>
</dbReference>
<evidence type="ECO:0000256" key="1">
    <source>
        <dbReference type="SAM" id="MobiDB-lite"/>
    </source>
</evidence>
<dbReference type="InterPro" id="IPR044926">
    <property type="entry name" value="RGS_subdomain_2"/>
</dbReference>
<dbReference type="SUPFAM" id="SSF51206">
    <property type="entry name" value="cAMP-binding domain-like"/>
    <property type="match status" value="2"/>
</dbReference>
<evidence type="ECO:0000259" key="3">
    <source>
        <dbReference type="PROSITE" id="PS50132"/>
    </source>
</evidence>
<dbReference type="InterPro" id="IPR016137">
    <property type="entry name" value="RGS"/>
</dbReference>
<keyword evidence="5" id="KW-1185">Reference proteome</keyword>
<dbReference type="GO" id="GO:0005952">
    <property type="term" value="C:cAMP-dependent protein kinase complex"/>
    <property type="evidence" value="ECO:0007669"/>
    <property type="project" value="InterPro"/>
</dbReference>
<dbReference type="InterPro" id="IPR014710">
    <property type="entry name" value="RmlC-like_jellyroll"/>
</dbReference>
<protein>
    <recommendedName>
        <fullName evidence="6">Cyclic nucleotide-binding domain-containing protein</fullName>
    </recommendedName>
</protein>
<sequence>MLELNRCTADLERGCTVHKLHRDRVLKLRSRFEMRKPHDKVTARFSGHSAARNRAASMTGPEKIHLINSIVESEVVNYLFEIPFLEGVDDSRLVTLSNLCSYMFIRRDEVLCKEGEIGDCFFHLHPRKSPGVSTRHPATETQSTHRNNRRAQVAGRQASRVRLILWRNLAALQDPGICSITALEDSLLVYIDRVAFCNFLKIVPKSSLVLLEHVRLHFLDTLIKQGCRFLNAFPHLKLQELSFISELVERQEGETILRREEKFPGFYILLRGQVQLEYFAITNSKRDDEQSDAPQTENASSAGTKATTAVPPKEIVTVGPGGYFGQEAIILGISSPIRVKCLDHCLLLRLTNEGFAEFFSSLPVVYSEFCIKCLRDRVRPEHVMQHYEAHKLWAADCVTRRRNQEIALFEQIEDFKWEADLAEERIHERALVVYFRFLAQNAPNCVRVSPKSIQQIESELSSHMISRDIFQSVRNEILELMEDDHF</sequence>
<dbReference type="GO" id="GO:0030552">
    <property type="term" value="F:cAMP binding"/>
    <property type="evidence" value="ECO:0007669"/>
    <property type="project" value="TreeGrafter"/>
</dbReference>
<dbReference type="Proteomes" id="UP000794436">
    <property type="component" value="Unassembled WGS sequence"/>
</dbReference>
<evidence type="ECO:0008006" key="6">
    <source>
        <dbReference type="Google" id="ProtNLM"/>
    </source>
</evidence>
<feature type="domain" description="Cyclic nucleotide-binding" evidence="2">
    <location>
        <begin position="229"/>
        <end position="359"/>
    </location>
</feature>
<dbReference type="CDD" id="cd00038">
    <property type="entry name" value="CAP_ED"/>
    <property type="match status" value="1"/>
</dbReference>
<comment type="caution">
    <text evidence="4">The sequence shown here is derived from an EMBL/GenBank/DDBJ whole genome shotgun (WGS) entry which is preliminary data.</text>
</comment>
<dbReference type="EMBL" id="SPLM01000038">
    <property type="protein sequence ID" value="TMW64965.1"/>
    <property type="molecule type" value="Genomic_DNA"/>
</dbReference>
<gene>
    <name evidence="4" type="ORF">Poli38472_009132</name>
</gene>